<reference evidence="2 3" key="1">
    <citation type="submission" date="2019-04" db="EMBL/GenBank/DDBJ databases">
        <title>The sequence and de novo assembly of Takifugu bimaculatus genome using PacBio and Hi-C technologies.</title>
        <authorList>
            <person name="Xu P."/>
            <person name="Liu B."/>
            <person name="Zhou Z."/>
        </authorList>
    </citation>
    <scope>NUCLEOTIDE SEQUENCE [LARGE SCALE GENOMIC DNA]</scope>
    <source>
        <strain evidence="2">TB-2018</strain>
        <tissue evidence="2">Muscle</tissue>
    </source>
</reference>
<sequence length="274" mass="32314">METPLRIIEYIWAHRMEDVLEDVDPSEWPDMDSQPLSLEDAGRLRVVSAKVHSIVKNRDKEHFERVVNFLEDTYRLLPTLVAPIKHMKIVFGLKTMIIMWMLKQERGMIDIMFKINQFFPSRLPQYQNQCSQREMFLMKKNHLDFKDLAQSLAMDKVKLERYVTNQMQEQYGEHYAQKVEDRLLQYLQKLETVLPGDAYIDKILKKESPVSEEEKLLLDVVASDPATIATTLKKLLQCGNKCRFMQISVEFLKKRQHIGNFLTMNDNNIVFKLS</sequence>
<dbReference type="Pfam" id="PF14973">
    <property type="entry name" value="TINF2_N"/>
    <property type="match status" value="1"/>
</dbReference>
<evidence type="ECO:0000259" key="1">
    <source>
        <dbReference type="Pfam" id="PF14973"/>
    </source>
</evidence>
<dbReference type="GO" id="GO:0070187">
    <property type="term" value="C:shelterin complex"/>
    <property type="evidence" value="ECO:0007669"/>
    <property type="project" value="InterPro"/>
</dbReference>
<comment type="caution">
    <text evidence="2">The sequence shown here is derived from an EMBL/GenBank/DDBJ whole genome shotgun (WGS) entry which is preliminary data.</text>
</comment>
<organism evidence="2 3">
    <name type="scientific">Takifugu bimaculatus</name>
    <dbReference type="NCBI Taxonomy" id="433685"/>
    <lineage>
        <taxon>Eukaryota</taxon>
        <taxon>Metazoa</taxon>
        <taxon>Chordata</taxon>
        <taxon>Craniata</taxon>
        <taxon>Vertebrata</taxon>
        <taxon>Euteleostomi</taxon>
        <taxon>Actinopterygii</taxon>
        <taxon>Neopterygii</taxon>
        <taxon>Teleostei</taxon>
        <taxon>Neoteleostei</taxon>
        <taxon>Acanthomorphata</taxon>
        <taxon>Eupercaria</taxon>
        <taxon>Tetraodontiformes</taxon>
        <taxon>Tetradontoidea</taxon>
        <taxon>Tetraodontidae</taxon>
        <taxon>Takifugu</taxon>
    </lineage>
</organism>
<proteinExistence type="predicted"/>
<protein>
    <recommendedName>
        <fullName evidence="1">TERF1-interacting nuclear factor 2 N-terminal domain-containing protein</fullName>
    </recommendedName>
</protein>
<dbReference type="Proteomes" id="UP000516260">
    <property type="component" value="Chromosome 12"/>
</dbReference>
<name>A0A4Z2CA08_9TELE</name>
<gene>
    <name evidence="2" type="ORF">fugu_012217</name>
</gene>
<dbReference type="CDD" id="cd11657">
    <property type="entry name" value="TIN2_N"/>
    <property type="match status" value="1"/>
</dbReference>
<dbReference type="GO" id="GO:1904356">
    <property type="term" value="P:regulation of telomere maintenance via telomere lengthening"/>
    <property type="evidence" value="ECO:0007669"/>
    <property type="project" value="TreeGrafter"/>
</dbReference>
<dbReference type="InterPro" id="IPR039098">
    <property type="entry name" value="TINF2"/>
</dbReference>
<dbReference type="AlphaFoldDB" id="A0A4Z2CA08"/>
<dbReference type="GO" id="GO:0042162">
    <property type="term" value="F:telomeric DNA binding"/>
    <property type="evidence" value="ECO:0007669"/>
    <property type="project" value="TreeGrafter"/>
</dbReference>
<feature type="domain" description="TERF1-interacting nuclear factor 2 N-terminal" evidence="1">
    <location>
        <begin position="54"/>
        <end position="195"/>
    </location>
</feature>
<keyword evidence="3" id="KW-1185">Reference proteome</keyword>
<dbReference type="PANTHER" id="PTHR15512">
    <property type="entry name" value="TERF1-INTERACTING NUCLEAR FACTOR 2"/>
    <property type="match status" value="1"/>
</dbReference>
<dbReference type="PANTHER" id="PTHR15512:SF0">
    <property type="entry name" value="TERF1-INTERACTING NUCLEAR FACTOR 2"/>
    <property type="match status" value="1"/>
</dbReference>
<accession>A0A4Z2CA08</accession>
<dbReference type="GO" id="GO:0016233">
    <property type="term" value="P:telomere capping"/>
    <property type="evidence" value="ECO:0007669"/>
    <property type="project" value="InterPro"/>
</dbReference>
<dbReference type="EMBL" id="SWLE01000004">
    <property type="protein sequence ID" value="TNN00971.1"/>
    <property type="molecule type" value="Genomic_DNA"/>
</dbReference>
<evidence type="ECO:0000313" key="3">
    <source>
        <dbReference type="Proteomes" id="UP000516260"/>
    </source>
</evidence>
<dbReference type="InterPro" id="IPR029400">
    <property type="entry name" value="TINF2_N"/>
</dbReference>
<evidence type="ECO:0000313" key="2">
    <source>
        <dbReference type="EMBL" id="TNN00971.1"/>
    </source>
</evidence>